<keyword evidence="1" id="KW-0472">Membrane</keyword>
<evidence type="ECO:0000313" key="3">
    <source>
        <dbReference type="Proteomes" id="UP000024635"/>
    </source>
</evidence>
<dbReference type="OrthoDB" id="5874313at2759"/>
<comment type="caution">
    <text evidence="2">The sequence shown here is derived from an EMBL/GenBank/DDBJ whole genome shotgun (WGS) entry which is preliminary data.</text>
</comment>
<feature type="transmembrane region" description="Helical" evidence="1">
    <location>
        <begin position="126"/>
        <end position="144"/>
    </location>
</feature>
<keyword evidence="1" id="KW-1133">Transmembrane helix</keyword>
<dbReference type="Proteomes" id="UP000024635">
    <property type="component" value="Unassembled WGS sequence"/>
</dbReference>
<feature type="transmembrane region" description="Helical" evidence="1">
    <location>
        <begin position="348"/>
        <end position="372"/>
    </location>
</feature>
<reference evidence="3" key="1">
    <citation type="journal article" date="2015" name="Nat. Genet.">
        <title>The genome and transcriptome of the zoonotic hookworm Ancylostoma ceylanicum identify infection-specific gene families.</title>
        <authorList>
            <person name="Schwarz E.M."/>
            <person name="Hu Y."/>
            <person name="Antoshechkin I."/>
            <person name="Miller M.M."/>
            <person name="Sternberg P.W."/>
            <person name="Aroian R.V."/>
        </authorList>
    </citation>
    <scope>NUCLEOTIDE SEQUENCE</scope>
    <source>
        <strain evidence="3">HY135</strain>
    </source>
</reference>
<evidence type="ECO:0000313" key="2">
    <source>
        <dbReference type="EMBL" id="EYB85399.1"/>
    </source>
</evidence>
<protein>
    <recommendedName>
        <fullName evidence="4">G-protein coupled receptors family 1 profile domain-containing protein</fullName>
    </recommendedName>
</protein>
<gene>
    <name evidence="2" type="primary">Acey_s0299.g1790</name>
    <name evidence="2" type="ORF">Y032_0299g1790</name>
</gene>
<sequence length="409" mass="46232">MLIQLCFIAVNLMLQRTKDFNFLPKPASYPNCCESQTIKAALTEIFTSEVRASSGEYAGTRSSIIVKKTNICSLWALFADDVRQSLELDSVDISRHCETAAEKLVVKHSLRGVMFTEATSQIVQQINTVIATLCSLMVHGYIIFRIKSNYNVLNQYQNLLVAQSATYFFASIFRLLVNRKVTLDGEEFRGYSFIRVPATVDFIVLFILDLAEPSESIMLAVFNVHRVLLFVRPSLIKSFYFVTVPLAVTYVFCFACMDAFYPNCTRYFLLCFIFFISCVIITCYAILRRYFTQSQCSVRVRQMQNKLSNGMVIQIVIHICALGLIGLRRPFIALYGTIFGADEAARNYASGVYIVIAYLVIIWYPFMTGLLIRWSISGFLKRSALTGPSTLIADLTTPAKKAVADEKQI</sequence>
<dbReference type="AlphaFoldDB" id="A0A016S587"/>
<evidence type="ECO:0008006" key="4">
    <source>
        <dbReference type="Google" id="ProtNLM"/>
    </source>
</evidence>
<accession>A0A016S587</accession>
<feature type="transmembrane region" description="Helical" evidence="1">
    <location>
        <begin position="307"/>
        <end position="328"/>
    </location>
</feature>
<name>A0A016S587_9BILA</name>
<feature type="transmembrane region" description="Helical" evidence="1">
    <location>
        <begin position="267"/>
        <end position="287"/>
    </location>
</feature>
<organism evidence="2 3">
    <name type="scientific">Ancylostoma ceylanicum</name>
    <dbReference type="NCBI Taxonomy" id="53326"/>
    <lineage>
        <taxon>Eukaryota</taxon>
        <taxon>Metazoa</taxon>
        <taxon>Ecdysozoa</taxon>
        <taxon>Nematoda</taxon>
        <taxon>Chromadorea</taxon>
        <taxon>Rhabditida</taxon>
        <taxon>Rhabditina</taxon>
        <taxon>Rhabditomorpha</taxon>
        <taxon>Strongyloidea</taxon>
        <taxon>Ancylostomatidae</taxon>
        <taxon>Ancylostomatinae</taxon>
        <taxon>Ancylostoma</taxon>
    </lineage>
</organism>
<keyword evidence="1" id="KW-0812">Transmembrane</keyword>
<dbReference type="EMBL" id="JARK01001635">
    <property type="protein sequence ID" value="EYB85399.1"/>
    <property type="molecule type" value="Genomic_DNA"/>
</dbReference>
<keyword evidence="3" id="KW-1185">Reference proteome</keyword>
<proteinExistence type="predicted"/>
<evidence type="ECO:0000256" key="1">
    <source>
        <dbReference type="SAM" id="Phobius"/>
    </source>
</evidence>
<feature type="transmembrane region" description="Helical" evidence="1">
    <location>
        <begin position="238"/>
        <end position="261"/>
    </location>
</feature>